<reference evidence="9 10" key="1">
    <citation type="submission" date="2016-02" db="EMBL/GenBank/DDBJ databases">
        <title>Genome analysis of coral dinoflagellate symbionts highlights evolutionary adaptations to a symbiotic lifestyle.</title>
        <authorList>
            <person name="Aranda M."/>
            <person name="Li Y."/>
            <person name="Liew Y.J."/>
            <person name="Baumgarten S."/>
            <person name="Simakov O."/>
            <person name="Wilson M."/>
            <person name="Piel J."/>
            <person name="Ashoor H."/>
            <person name="Bougouffa S."/>
            <person name="Bajic V.B."/>
            <person name="Ryu T."/>
            <person name="Ravasi T."/>
            <person name="Bayer T."/>
            <person name="Micklem G."/>
            <person name="Kim H."/>
            <person name="Bhak J."/>
            <person name="Lajeunesse T.C."/>
            <person name="Voolstra C.R."/>
        </authorList>
    </citation>
    <scope>NUCLEOTIDE SEQUENCE [LARGE SCALE GENOMIC DNA]</scope>
    <source>
        <strain evidence="9 10">CCMP2467</strain>
    </source>
</reference>
<dbReference type="InterPro" id="IPR001314">
    <property type="entry name" value="Peptidase_S1A"/>
</dbReference>
<dbReference type="InterPro" id="IPR013713">
    <property type="entry name" value="XPO2_central"/>
</dbReference>
<proteinExistence type="inferred from homology"/>
<dbReference type="Proteomes" id="UP000186817">
    <property type="component" value="Unassembled WGS sequence"/>
</dbReference>
<gene>
    <name evidence="9" type="primary">cse1l</name>
    <name evidence="9" type="ORF">AK812_SmicGene20263</name>
</gene>
<dbReference type="Gene3D" id="1.25.10.10">
    <property type="entry name" value="Leucine-rich Repeat Variant"/>
    <property type="match status" value="1"/>
</dbReference>
<dbReference type="GO" id="GO:0006886">
    <property type="term" value="P:intracellular protein transport"/>
    <property type="evidence" value="ECO:0007669"/>
    <property type="project" value="InterPro"/>
</dbReference>
<feature type="domain" description="Importin N-terminal" evidence="7">
    <location>
        <begin position="622"/>
        <end position="692"/>
    </location>
</feature>
<keyword evidence="5" id="KW-0378">Hydrolase</keyword>
<evidence type="ECO:0000259" key="8">
    <source>
        <dbReference type="PROSITE" id="PS50240"/>
    </source>
</evidence>
<dbReference type="PANTHER" id="PTHR24252">
    <property type="entry name" value="ACROSIN-RELATED"/>
    <property type="match status" value="1"/>
</dbReference>
<dbReference type="FunFam" id="2.40.10.10:FF:000003">
    <property type="entry name" value="Transmembrane serine protease 3"/>
    <property type="match status" value="1"/>
</dbReference>
<dbReference type="GO" id="GO:0031267">
    <property type="term" value="F:small GTPase binding"/>
    <property type="evidence" value="ECO:0007669"/>
    <property type="project" value="InterPro"/>
</dbReference>
<feature type="chain" id="PRO_5012932136" evidence="6">
    <location>
        <begin position="18"/>
        <end position="1554"/>
    </location>
</feature>
<dbReference type="InterPro" id="IPR016024">
    <property type="entry name" value="ARM-type_fold"/>
</dbReference>
<dbReference type="InterPro" id="IPR001254">
    <property type="entry name" value="Trypsin_dom"/>
</dbReference>
<dbReference type="PANTHER" id="PTHR24252:SF7">
    <property type="entry name" value="HYALIN"/>
    <property type="match status" value="1"/>
</dbReference>
<dbReference type="Gene3D" id="2.40.10.10">
    <property type="entry name" value="Trypsin-like serine proteases"/>
    <property type="match status" value="1"/>
</dbReference>
<dbReference type="PROSITE" id="PS00134">
    <property type="entry name" value="TRYPSIN_HIS"/>
    <property type="match status" value="1"/>
</dbReference>
<evidence type="ECO:0000256" key="5">
    <source>
        <dbReference type="RuleBase" id="RU363034"/>
    </source>
</evidence>
<feature type="domain" description="Peptidase S1" evidence="8">
    <location>
        <begin position="61"/>
        <end position="303"/>
    </location>
</feature>
<dbReference type="Pfam" id="PF08506">
    <property type="entry name" value="Cse1"/>
    <property type="match status" value="1"/>
</dbReference>
<keyword evidence="4" id="KW-1015">Disulfide bond</keyword>
<dbReference type="CDD" id="cd00190">
    <property type="entry name" value="Tryp_SPc"/>
    <property type="match status" value="1"/>
</dbReference>
<dbReference type="PROSITE" id="PS50240">
    <property type="entry name" value="TRYPSIN_DOM"/>
    <property type="match status" value="1"/>
</dbReference>
<evidence type="ECO:0000256" key="2">
    <source>
        <dbReference type="ARBA" id="ARBA00022670"/>
    </source>
</evidence>
<keyword evidence="2 5" id="KW-0645">Protease</keyword>
<dbReference type="OrthoDB" id="5974294at2759"/>
<dbReference type="InterPro" id="IPR001494">
    <property type="entry name" value="Importin-beta_N"/>
</dbReference>
<keyword evidence="10" id="KW-1185">Reference proteome</keyword>
<dbReference type="PROSITE" id="PS50166">
    <property type="entry name" value="IMPORTIN_B_NT"/>
    <property type="match status" value="1"/>
</dbReference>
<dbReference type="GO" id="GO:0004252">
    <property type="term" value="F:serine-type endopeptidase activity"/>
    <property type="evidence" value="ECO:0007669"/>
    <property type="project" value="InterPro"/>
</dbReference>
<evidence type="ECO:0000256" key="3">
    <source>
        <dbReference type="ARBA" id="ARBA00022825"/>
    </source>
</evidence>
<name>A0A1Q9DQG4_SYMMI</name>
<dbReference type="Pfam" id="PF03378">
    <property type="entry name" value="CAS_CSE1"/>
    <property type="match status" value="1"/>
</dbReference>
<dbReference type="PRINTS" id="PR00722">
    <property type="entry name" value="CHYMOTRYPSIN"/>
</dbReference>
<dbReference type="EMBL" id="LSRX01000434">
    <property type="protein sequence ID" value="OLP97407.1"/>
    <property type="molecule type" value="Genomic_DNA"/>
</dbReference>
<comment type="caution">
    <text evidence="9">The sequence shown here is derived from an EMBL/GenBank/DDBJ whole genome shotgun (WGS) entry which is preliminary data.</text>
</comment>
<keyword evidence="3 5" id="KW-0720">Serine protease</keyword>
<keyword evidence="6" id="KW-0732">Signal</keyword>
<protein>
    <submittedName>
        <fullName evidence="9">Exportin-2</fullName>
    </submittedName>
</protein>
<evidence type="ECO:0000313" key="9">
    <source>
        <dbReference type="EMBL" id="OLP97407.1"/>
    </source>
</evidence>
<dbReference type="PROSITE" id="PS00135">
    <property type="entry name" value="TRYPSIN_SER"/>
    <property type="match status" value="1"/>
</dbReference>
<dbReference type="GO" id="GO:0006508">
    <property type="term" value="P:proteolysis"/>
    <property type="evidence" value="ECO:0007669"/>
    <property type="project" value="UniProtKB-KW"/>
</dbReference>
<dbReference type="SUPFAM" id="SSF50494">
    <property type="entry name" value="Trypsin-like serine proteases"/>
    <property type="match status" value="1"/>
</dbReference>
<dbReference type="InterPro" id="IPR009003">
    <property type="entry name" value="Peptidase_S1_PA"/>
</dbReference>
<dbReference type="SMART" id="SM00020">
    <property type="entry name" value="Tryp_SPc"/>
    <property type="match status" value="1"/>
</dbReference>
<feature type="signal peptide" evidence="6">
    <location>
        <begin position="1"/>
        <end position="17"/>
    </location>
</feature>
<dbReference type="InterPro" id="IPR005043">
    <property type="entry name" value="XPO2_C"/>
</dbReference>
<accession>A0A1Q9DQG4</accession>
<organism evidence="9 10">
    <name type="scientific">Symbiodinium microadriaticum</name>
    <name type="common">Dinoflagellate</name>
    <name type="synonym">Zooxanthella microadriatica</name>
    <dbReference type="NCBI Taxonomy" id="2951"/>
    <lineage>
        <taxon>Eukaryota</taxon>
        <taxon>Sar</taxon>
        <taxon>Alveolata</taxon>
        <taxon>Dinophyceae</taxon>
        <taxon>Suessiales</taxon>
        <taxon>Symbiodiniaceae</taxon>
        <taxon>Symbiodinium</taxon>
    </lineage>
</organism>
<dbReference type="InterPro" id="IPR033116">
    <property type="entry name" value="TRYPSIN_SER"/>
</dbReference>
<evidence type="ECO:0000256" key="6">
    <source>
        <dbReference type="SAM" id="SignalP"/>
    </source>
</evidence>
<sequence>MMLVSAILAAWFGSIAAEPTTQRANLRGGEVDTSVRKEDLQQCGVLGPGKGKSSESSTKRIVHGKDASQCVWRWQVGLGGSKSGPFCGGTLITPDWVLTAAHCVMDVRSTCQVRNLRIGAGKWERGENADESDSSVERRIKKIFTHPLYEENVVHDYDFALLKLDKPVPINDCIGTACLPSSVGEPGTDCRITGWGTIMSQGPTPDILQEAPVALLANKECELNYTESNDIITGSMLCASGRTDLGITDTCQGDSGGPLVCLEQGRYVLRGVTSWGQGCAFQGFPGVYGRVQSVLSWIEDVTHDKVVRSHAEDAEEQKDYPGVQFNGAMWQVASGDCTIDEEGCIQSPGFPEGYGNSEACEIAVDVPAAVPIRVMNFSTEQGFDRLVIDCEAFSGTSGPDGVIPTSALSWSTDESVTEGGWFKPNHNDVGRCFGYSSHLSKLEGEIRSGPHVGPAEESAHTQAIADLTVLAEPPIAYSGLRLAGPKMRSAGRRLDWSRSAGSSGVSPFFSDLSVLRAILDNLEKFRDLPNTCSGLKWYEELKARNEMQHDEKEALREKHVQERLQKFSEPGWLSQVRCLAKSWANARCSGFGAWKDTLEEGSESERNKSGARHQPGPNMVAAAASLLEAEAQPGFGPLLLSLCQPGAAEMHLAQAAAIYFKNFLKRRWLVTGGLPVAEREALREALVPAAVLAPHGARASLCAGVEELSLADFPERWPTLLAQLASALHTEDPRALCAGLEVTHAALAPLRGNSLHSDVVKNARFCAEALGGRHAEIWRAACQKFLSARPAGGAVAPGEDGLQLLVEAARVLHDLTRAVLPEQMIANLDAYLQGFLSLLALPFDPAAAELPLQLCASLSTWVAHHKELLQPFASRIVEAIWNLLVALDDRDENDPLVTSGLGVLSAVACQDWAPSPFEDPKVLAALCERLVLTNLSLRESDLRLFHEDLQEFIARDVEGSDRDTRRWAAVDLVRSLRRRHDKEICDVVVASAGRLLREAAVADERKVAIYKHACIHLVISMAGSSAGKTISTPGGIAGEYFRDQVAPEILSSGTPQTSEGILFKAACLKYVTVLRNILSVEMVRGILPVLPNLLQAQHPLLHTYAAICANVLTIVQDRSEGGPWKPRYDQPTLGPVVLQMMPQLLRLVVEGGSVAHNEHLPRALNAWMAFLGSSLPADLALAALRGLSASLASPSLRGADFIHSTFECLAQTMKAVFARGGEDAVVAETAVQSLALRLWESQAEELLPYCYQILGLLLELVPAERKVVFAELLPKVLAQELWQASGKVPGLVRLLRAYFANHASFTTLLLQAMPTVVERFRQALAQRRASAAVALFTAIVRFLPLELYQSHLQGLLSLCLARLEAKPAPELEKDLVVALSIFVYLREEPTVLRQAMESLQPGLFEQFLMKVWLPGTGRVLTLQRRKICIFGLIRVMYFPEVQANQNLFEACCRSLLRLLRLRQHGLSVLMFEELFNGRPIFICRRSEEISPGDEYEAAYNQLSHAETKPDVWDVLPHIQDVATAKEAVKAALGPLQPALLRVENCTQALEEILQ</sequence>
<dbReference type="Pfam" id="PF03810">
    <property type="entry name" value="IBN_N"/>
    <property type="match status" value="1"/>
</dbReference>
<dbReference type="InterPro" id="IPR018114">
    <property type="entry name" value="TRYPSIN_HIS"/>
</dbReference>
<dbReference type="Pfam" id="PF00089">
    <property type="entry name" value="Trypsin"/>
    <property type="match status" value="1"/>
</dbReference>
<evidence type="ECO:0000256" key="1">
    <source>
        <dbReference type="ARBA" id="ARBA00008669"/>
    </source>
</evidence>
<dbReference type="InterPro" id="IPR043504">
    <property type="entry name" value="Peptidase_S1_PA_chymotrypsin"/>
</dbReference>
<evidence type="ECO:0000259" key="7">
    <source>
        <dbReference type="PROSITE" id="PS50166"/>
    </source>
</evidence>
<evidence type="ECO:0000256" key="4">
    <source>
        <dbReference type="ARBA" id="ARBA00023157"/>
    </source>
</evidence>
<dbReference type="InterPro" id="IPR011989">
    <property type="entry name" value="ARM-like"/>
</dbReference>
<dbReference type="SMART" id="SM00913">
    <property type="entry name" value="IBN_N"/>
    <property type="match status" value="1"/>
</dbReference>
<evidence type="ECO:0000313" key="10">
    <source>
        <dbReference type="Proteomes" id="UP000186817"/>
    </source>
</evidence>
<comment type="similarity">
    <text evidence="1">Belongs to the XPO2/CSE1 family.</text>
</comment>
<dbReference type="SUPFAM" id="SSF48371">
    <property type="entry name" value="ARM repeat"/>
    <property type="match status" value="1"/>
</dbReference>